<reference evidence="2 3" key="1">
    <citation type="submission" date="2014-04" db="EMBL/GenBank/DDBJ databases">
        <title>Draft Genome Sequence of Synergistes jonesii.</title>
        <authorList>
            <person name="Coil D.A."/>
            <person name="Eisen J.A."/>
            <person name="Holland-Moritz H.E."/>
        </authorList>
    </citation>
    <scope>NUCLEOTIDE SEQUENCE [LARGE SCALE GENOMIC DNA]</scope>
    <source>
        <strain evidence="2 3">78-1</strain>
    </source>
</reference>
<dbReference type="RefSeq" id="WP_037974238.1">
    <property type="nucleotide sequence ID" value="NZ_JMKI01000004.1"/>
</dbReference>
<gene>
    <name evidence="2" type="ORF">EH55_08835</name>
</gene>
<proteinExistence type="predicted"/>
<dbReference type="CDD" id="cd07067">
    <property type="entry name" value="HP_PGM_like"/>
    <property type="match status" value="1"/>
</dbReference>
<dbReference type="eggNOG" id="COG0406">
    <property type="taxonomic scope" value="Bacteria"/>
</dbReference>
<dbReference type="SMART" id="SM00855">
    <property type="entry name" value="PGAM"/>
    <property type="match status" value="1"/>
</dbReference>
<name>A0A073IV98_9BACT</name>
<dbReference type="InterPro" id="IPR050275">
    <property type="entry name" value="PGM_Phosphatase"/>
</dbReference>
<dbReference type="InterPro" id="IPR029033">
    <property type="entry name" value="His_PPase_superfam"/>
</dbReference>
<dbReference type="OrthoDB" id="9782128at2"/>
<dbReference type="GO" id="GO:0016791">
    <property type="term" value="F:phosphatase activity"/>
    <property type="evidence" value="ECO:0007669"/>
    <property type="project" value="TreeGrafter"/>
</dbReference>
<evidence type="ECO:0000313" key="3">
    <source>
        <dbReference type="Proteomes" id="UP000027665"/>
    </source>
</evidence>
<dbReference type="Proteomes" id="UP000027665">
    <property type="component" value="Unassembled WGS sequence"/>
</dbReference>
<dbReference type="GeneID" id="90982577"/>
<dbReference type="EMBL" id="JMKI01000004">
    <property type="protein sequence ID" value="KEJ93396.1"/>
    <property type="molecule type" value="Genomic_DNA"/>
</dbReference>
<organism evidence="2 3">
    <name type="scientific">Synergistes jonesii</name>
    <dbReference type="NCBI Taxonomy" id="2754"/>
    <lineage>
        <taxon>Bacteria</taxon>
        <taxon>Thermotogati</taxon>
        <taxon>Synergistota</taxon>
        <taxon>Synergistia</taxon>
        <taxon>Synergistales</taxon>
        <taxon>Synergistaceae</taxon>
        <taxon>Synergistes</taxon>
    </lineage>
</organism>
<dbReference type="STRING" id="2754.EH55_08835"/>
<accession>A0A073IV98</accession>
<dbReference type="Pfam" id="PF00300">
    <property type="entry name" value="His_Phos_1"/>
    <property type="match status" value="1"/>
</dbReference>
<feature type="binding site" evidence="1">
    <location>
        <begin position="14"/>
        <end position="21"/>
    </location>
    <ligand>
        <name>substrate</name>
    </ligand>
</feature>
<dbReference type="InterPro" id="IPR001345">
    <property type="entry name" value="PG/BPGM_mutase_AS"/>
</dbReference>
<dbReference type="InterPro" id="IPR013078">
    <property type="entry name" value="His_Pase_superF_clade-1"/>
</dbReference>
<dbReference type="Gene3D" id="3.40.50.1240">
    <property type="entry name" value="Phosphoglycerate mutase-like"/>
    <property type="match status" value="1"/>
</dbReference>
<sequence length="217" mass="24492">MNKDGDKTFIYLIRHGECAGNKERRIRGCIDFPLNDNGLMQAHALASALKDKGIEYIYSSPLSRATTTAKILGDAIGLPYETRDGFCNIHIGAWENRIKAELAVEQPELWHTWLTQPEEWKLEGAETLDQVRDRALTDLNKIIEERRGSTIALIAHRGVLKPLIGGALGIRRPSYWRIHFDTASYSLLTFDSLHGYCLMGLNFTEHLAGLPIVQEFD</sequence>
<keyword evidence="3" id="KW-1185">Reference proteome</keyword>
<feature type="binding site" evidence="1">
    <location>
        <position position="64"/>
    </location>
    <ligand>
        <name>substrate</name>
    </ligand>
</feature>
<dbReference type="AlphaFoldDB" id="A0A073IV98"/>
<evidence type="ECO:0000256" key="1">
    <source>
        <dbReference type="PIRSR" id="PIRSR613078-2"/>
    </source>
</evidence>
<dbReference type="PROSITE" id="PS00175">
    <property type="entry name" value="PG_MUTASE"/>
    <property type="match status" value="1"/>
</dbReference>
<comment type="caution">
    <text evidence="2">The sequence shown here is derived from an EMBL/GenBank/DDBJ whole genome shotgun (WGS) entry which is preliminary data.</text>
</comment>
<dbReference type="SUPFAM" id="SSF53254">
    <property type="entry name" value="Phosphoglycerate mutase-like"/>
    <property type="match status" value="1"/>
</dbReference>
<protein>
    <submittedName>
        <fullName evidence="2">Phosphoglycerate mutase</fullName>
    </submittedName>
</protein>
<dbReference type="PANTHER" id="PTHR48100">
    <property type="entry name" value="BROAD-SPECIFICITY PHOSPHATASE YOR283W-RELATED"/>
    <property type="match status" value="1"/>
</dbReference>
<evidence type="ECO:0000313" key="2">
    <source>
        <dbReference type="EMBL" id="KEJ93396.1"/>
    </source>
</evidence>